<feature type="transmembrane region" description="Helical" evidence="1">
    <location>
        <begin position="7"/>
        <end position="30"/>
    </location>
</feature>
<dbReference type="AlphaFoldDB" id="A0A9K3NCR0"/>
<dbReference type="Proteomes" id="UP000215914">
    <property type="component" value="Unassembled WGS sequence"/>
</dbReference>
<dbReference type="Gramene" id="mRNA:HanXRQr2_Chr08g0341881">
    <property type="protein sequence ID" value="mRNA:HanXRQr2_Chr08g0341881"/>
    <property type="gene ID" value="HanXRQr2_Chr08g0341881"/>
</dbReference>
<dbReference type="EMBL" id="MNCJ02000323">
    <property type="protein sequence ID" value="KAF5795622.1"/>
    <property type="molecule type" value="Genomic_DNA"/>
</dbReference>
<reference evidence="2" key="1">
    <citation type="journal article" date="2017" name="Nature">
        <title>The sunflower genome provides insights into oil metabolism, flowering and Asterid evolution.</title>
        <authorList>
            <person name="Badouin H."/>
            <person name="Gouzy J."/>
            <person name="Grassa C.J."/>
            <person name="Murat F."/>
            <person name="Staton S.E."/>
            <person name="Cottret L."/>
            <person name="Lelandais-Briere C."/>
            <person name="Owens G.L."/>
            <person name="Carrere S."/>
            <person name="Mayjonade B."/>
            <person name="Legrand L."/>
            <person name="Gill N."/>
            <person name="Kane N.C."/>
            <person name="Bowers J.E."/>
            <person name="Hubner S."/>
            <person name="Bellec A."/>
            <person name="Berard A."/>
            <person name="Berges H."/>
            <person name="Blanchet N."/>
            <person name="Boniface M.C."/>
            <person name="Brunel D."/>
            <person name="Catrice O."/>
            <person name="Chaidir N."/>
            <person name="Claudel C."/>
            <person name="Donnadieu C."/>
            <person name="Faraut T."/>
            <person name="Fievet G."/>
            <person name="Helmstetter N."/>
            <person name="King M."/>
            <person name="Knapp S.J."/>
            <person name="Lai Z."/>
            <person name="Le Paslier M.C."/>
            <person name="Lippi Y."/>
            <person name="Lorenzon L."/>
            <person name="Mandel J.R."/>
            <person name="Marage G."/>
            <person name="Marchand G."/>
            <person name="Marquand E."/>
            <person name="Bret-Mestries E."/>
            <person name="Morien E."/>
            <person name="Nambeesan S."/>
            <person name="Nguyen T."/>
            <person name="Pegot-Espagnet P."/>
            <person name="Pouilly N."/>
            <person name="Raftis F."/>
            <person name="Sallet E."/>
            <person name="Schiex T."/>
            <person name="Thomas J."/>
            <person name="Vandecasteele C."/>
            <person name="Vares D."/>
            <person name="Vear F."/>
            <person name="Vautrin S."/>
            <person name="Crespi M."/>
            <person name="Mangin B."/>
            <person name="Burke J.M."/>
            <person name="Salse J."/>
            <person name="Munos S."/>
            <person name="Vincourt P."/>
            <person name="Rieseberg L.H."/>
            <person name="Langlade N.B."/>
        </authorList>
    </citation>
    <scope>NUCLEOTIDE SEQUENCE</scope>
    <source>
        <tissue evidence="2">Leaves</tissue>
    </source>
</reference>
<protein>
    <submittedName>
        <fullName evidence="2">Uncharacterized protein</fullName>
    </submittedName>
</protein>
<keyword evidence="1" id="KW-0472">Membrane</keyword>
<keyword evidence="1" id="KW-1133">Transmembrane helix</keyword>
<evidence type="ECO:0000313" key="3">
    <source>
        <dbReference type="Proteomes" id="UP000215914"/>
    </source>
</evidence>
<reference evidence="2" key="2">
    <citation type="submission" date="2020-06" db="EMBL/GenBank/DDBJ databases">
        <title>Helianthus annuus Genome sequencing and assembly Release 2.</title>
        <authorList>
            <person name="Gouzy J."/>
            <person name="Langlade N."/>
            <person name="Munos S."/>
        </authorList>
    </citation>
    <scope>NUCLEOTIDE SEQUENCE</scope>
    <source>
        <tissue evidence="2">Leaves</tissue>
    </source>
</reference>
<comment type="caution">
    <text evidence="2">The sequence shown here is derived from an EMBL/GenBank/DDBJ whole genome shotgun (WGS) entry which is preliminary data.</text>
</comment>
<evidence type="ECO:0000256" key="1">
    <source>
        <dbReference type="SAM" id="Phobius"/>
    </source>
</evidence>
<accession>A0A9K3NCR0</accession>
<proteinExistence type="predicted"/>
<gene>
    <name evidence="2" type="ORF">HanXRQr2_Chr08g0341881</name>
</gene>
<name>A0A9K3NCR0_HELAN</name>
<keyword evidence="3" id="KW-1185">Reference proteome</keyword>
<sequence>MVVDKKYGVLLLVQLNLIVFLVGYMCYPVFQVTCVTYVISYATTLCNMCNTCFIMFSLTYVKICYMMVRLNAEHGEVRVVRDGEKRPKLINKVNCVRSKNSY</sequence>
<keyword evidence="1" id="KW-0812">Transmembrane</keyword>
<evidence type="ECO:0000313" key="2">
    <source>
        <dbReference type="EMBL" id="KAF5795622.1"/>
    </source>
</evidence>
<feature type="transmembrane region" description="Helical" evidence="1">
    <location>
        <begin position="36"/>
        <end position="61"/>
    </location>
</feature>
<organism evidence="2 3">
    <name type="scientific">Helianthus annuus</name>
    <name type="common">Common sunflower</name>
    <dbReference type="NCBI Taxonomy" id="4232"/>
    <lineage>
        <taxon>Eukaryota</taxon>
        <taxon>Viridiplantae</taxon>
        <taxon>Streptophyta</taxon>
        <taxon>Embryophyta</taxon>
        <taxon>Tracheophyta</taxon>
        <taxon>Spermatophyta</taxon>
        <taxon>Magnoliopsida</taxon>
        <taxon>eudicotyledons</taxon>
        <taxon>Gunneridae</taxon>
        <taxon>Pentapetalae</taxon>
        <taxon>asterids</taxon>
        <taxon>campanulids</taxon>
        <taxon>Asterales</taxon>
        <taxon>Asteraceae</taxon>
        <taxon>Asteroideae</taxon>
        <taxon>Heliantheae alliance</taxon>
        <taxon>Heliantheae</taxon>
        <taxon>Helianthus</taxon>
    </lineage>
</organism>